<dbReference type="STRING" id="401625.A0A0P1BAB8"/>
<dbReference type="InterPro" id="IPR035810">
    <property type="entry name" value="PEBP_euk"/>
</dbReference>
<evidence type="ECO:0000256" key="1">
    <source>
        <dbReference type="SAM" id="SignalP"/>
    </source>
</evidence>
<dbReference type="OrthoDB" id="2506647at2759"/>
<keyword evidence="1" id="KW-0732">Signal</keyword>
<dbReference type="SUPFAM" id="SSF49777">
    <property type="entry name" value="PEBP-like"/>
    <property type="match status" value="1"/>
</dbReference>
<organism evidence="2 3">
    <name type="scientific">Ceraceosorus bombacis</name>
    <dbReference type="NCBI Taxonomy" id="401625"/>
    <lineage>
        <taxon>Eukaryota</taxon>
        <taxon>Fungi</taxon>
        <taxon>Dikarya</taxon>
        <taxon>Basidiomycota</taxon>
        <taxon>Ustilaginomycotina</taxon>
        <taxon>Exobasidiomycetes</taxon>
        <taxon>Ceraceosorales</taxon>
        <taxon>Ceraceosoraceae</taxon>
        <taxon>Ceraceosorus</taxon>
    </lineage>
</organism>
<dbReference type="Gene3D" id="3.90.280.10">
    <property type="entry name" value="PEBP-like"/>
    <property type="match status" value="1"/>
</dbReference>
<reference evidence="2 3" key="1">
    <citation type="submission" date="2014-09" db="EMBL/GenBank/DDBJ databases">
        <authorList>
            <person name="Magalhaes I.L.F."/>
            <person name="Oliveira U."/>
            <person name="Santos F.R."/>
            <person name="Vidigal T.H.D.A."/>
            <person name="Brescovit A.D."/>
            <person name="Santos A.J."/>
        </authorList>
    </citation>
    <scope>NUCLEOTIDE SEQUENCE [LARGE SCALE GENOMIC DNA]</scope>
</reference>
<dbReference type="Proteomes" id="UP000054845">
    <property type="component" value="Unassembled WGS sequence"/>
</dbReference>
<evidence type="ECO:0008006" key="4">
    <source>
        <dbReference type="Google" id="ProtNLM"/>
    </source>
</evidence>
<feature type="chain" id="PRO_5006059320" description="PEBP-like protein" evidence="1">
    <location>
        <begin position="21"/>
        <end position="292"/>
    </location>
</feature>
<accession>A0A0P1BAB8</accession>
<dbReference type="EMBL" id="CCYA01000118">
    <property type="protein sequence ID" value="CEH12123.1"/>
    <property type="molecule type" value="Genomic_DNA"/>
</dbReference>
<dbReference type="CDD" id="cd00866">
    <property type="entry name" value="PEBP_euk"/>
    <property type="match status" value="1"/>
</dbReference>
<dbReference type="AlphaFoldDB" id="A0A0P1BAB8"/>
<sequence>MFSRSITALALSLVPALVAAQKESVTEVATSIANTTLQMQAVGLIPDPVPTSALNLTAALGLRFGEGSGDIATGQTVSVDQAKGTPQYSIEYPESVADELDGATFTVLFLDAGAAGVGNPDGLLTRHFLGNNFKLGDDGRLTNSTPAITEYASPAPAAGSGPHRYFQVVALQPSNFQAPQNLSQPGTALSTMSLTSYISESKLGKIVAASFVLIEDNSAEATASVSSTAAVQSASVQALATSVSKSLASPSGAPSTSGNGTSGNGAAYVAPTKALVASAAAVAAVAFGAALI</sequence>
<evidence type="ECO:0000313" key="3">
    <source>
        <dbReference type="Proteomes" id="UP000054845"/>
    </source>
</evidence>
<dbReference type="InterPro" id="IPR036610">
    <property type="entry name" value="PEBP-like_sf"/>
</dbReference>
<feature type="signal peptide" evidence="1">
    <location>
        <begin position="1"/>
        <end position="20"/>
    </location>
</feature>
<protein>
    <recommendedName>
        <fullName evidence="4">PEBP-like protein</fullName>
    </recommendedName>
</protein>
<dbReference type="PANTHER" id="PTHR11362:SF140">
    <property type="entry name" value="PEBP-LIKE PROTEIN"/>
    <property type="match status" value="1"/>
</dbReference>
<name>A0A0P1BAB8_9BASI</name>
<keyword evidence="3" id="KW-1185">Reference proteome</keyword>
<dbReference type="PANTHER" id="PTHR11362">
    <property type="entry name" value="PHOSPHATIDYLETHANOLAMINE-BINDING PROTEIN"/>
    <property type="match status" value="1"/>
</dbReference>
<evidence type="ECO:0000313" key="2">
    <source>
        <dbReference type="EMBL" id="CEH12123.1"/>
    </source>
</evidence>
<proteinExistence type="predicted"/>